<comment type="caution">
    <text evidence="1">The sequence shown here is derived from an EMBL/GenBank/DDBJ whole genome shotgun (WGS) entry which is preliminary data.</text>
</comment>
<name>A0A8H7YPX8_AJECA</name>
<protein>
    <submittedName>
        <fullName evidence="1">Uncharacterized protein</fullName>
    </submittedName>
</protein>
<dbReference type="EMBL" id="JAEVHI010000003">
    <property type="protein sequence ID" value="KAG5295537.1"/>
    <property type="molecule type" value="Genomic_DNA"/>
</dbReference>
<organism evidence="1 2">
    <name type="scientific">Ajellomyces capsulatus</name>
    <name type="common">Darling's disease fungus</name>
    <name type="synonym">Histoplasma capsulatum</name>
    <dbReference type="NCBI Taxonomy" id="5037"/>
    <lineage>
        <taxon>Eukaryota</taxon>
        <taxon>Fungi</taxon>
        <taxon>Dikarya</taxon>
        <taxon>Ascomycota</taxon>
        <taxon>Pezizomycotina</taxon>
        <taxon>Eurotiomycetes</taxon>
        <taxon>Eurotiomycetidae</taxon>
        <taxon>Onygenales</taxon>
        <taxon>Ajellomycetaceae</taxon>
        <taxon>Histoplasma</taxon>
    </lineage>
</organism>
<sequence length="101" mass="11866">MDERVTVFPCAIWKNCISTRGPRRMKAGLRVEPNRVLMQWGKRREKKITKKKSHRKKPKNPHLQLAHTETVWRSGPVTRALIGHWQLARSGKRQTKCQQTT</sequence>
<dbReference type="VEuPathDB" id="FungiDB:I7I52_05830"/>
<gene>
    <name evidence="1" type="ORF">I7I52_05830</name>
</gene>
<evidence type="ECO:0000313" key="2">
    <source>
        <dbReference type="Proteomes" id="UP000670092"/>
    </source>
</evidence>
<evidence type="ECO:0000313" key="1">
    <source>
        <dbReference type="EMBL" id="KAG5295537.1"/>
    </source>
</evidence>
<dbReference type="AlphaFoldDB" id="A0A8H7YPX8"/>
<dbReference type="Proteomes" id="UP000670092">
    <property type="component" value="Unassembled WGS sequence"/>
</dbReference>
<proteinExistence type="predicted"/>
<reference evidence="1 2" key="1">
    <citation type="submission" date="2021-01" db="EMBL/GenBank/DDBJ databases">
        <title>Chromosome-level genome assembly of a human fungal pathogen reveals clustering of transcriptionally co-regulated genes.</title>
        <authorList>
            <person name="Voorhies M."/>
            <person name="Cohen S."/>
            <person name="Shea T.P."/>
            <person name="Petrus S."/>
            <person name="Munoz J.F."/>
            <person name="Poplawski S."/>
            <person name="Goldman W.E."/>
            <person name="Michael T."/>
            <person name="Cuomo C.A."/>
            <person name="Sil A."/>
            <person name="Beyhan S."/>
        </authorList>
    </citation>
    <scope>NUCLEOTIDE SEQUENCE [LARGE SCALE GENOMIC DNA]</scope>
    <source>
        <strain evidence="1 2">G184AR</strain>
    </source>
</reference>
<accession>A0A8H7YPX8</accession>